<sequence length="300" mass="33775">MSFRNENRLLVDSVNPRGWAGLSSKSPSIPFQMQARLIPHKFRFKSPGDLVKTIMTTIDSNSSGESFLYFDDIITEDDFEMIEKELKAAQLRTVVRFTSENPLNATILRIKAGLGYNIVAQDLYTEIVFKIASIPGHSRHSISPVGATRFLVPGVRSKQGDQGVQPINRVGMDSWPSLIIEVGCSETHELLRLDAEWWLFNSECRTRFFIIATISRDPLHLRIECWKMSPPATGTVYPFLPQCTHDFNIDSAGVVTSSLGSTELLIPYDCIFDHSSSVTQPIILTFPELSLLANKMFRFL</sequence>
<accession>A0A2T6ZZ74</accession>
<organism evidence="1 2">
    <name type="scientific">Tuber borchii</name>
    <name type="common">White truffle</name>
    <dbReference type="NCBI Taxonomy" id="42251"/>
    <lineage>
        <taxon>Eukaryota</taxon>
        <taxon>Fungi</taxon>
        <taxon>Dikarya</taxon>
        <taxon>Ascomycota</taxon>
        <taxon>Pezizomycotina</taxon>
        <taxon>Pezizomycetes</taxon>
        <taxon>Pezizales</taxon>
        <taxon>Tuberaceae</taxon>
        <taxon>Tuber</taxon>
    </lineage>
</organism>
<dbReference type="STRING" id="42251.A0A2T6ZZ74"/>
<protein>
    <submittedName>
        <fullName evidence="1">Uncharacterized protein</fullName>
    </submittedName>
</protein>
<name>A0A2T6ZZ74_TUBBO</name>
<proteinExistence type="predicted"/>
<gene>
    <name evidence="1" type="ORF">B9Z19DRAFT_1078711</name>
</gene>
<dbReference type="OrthoDB" id="76567at2759"/>
<reference evidence="1 2" key="1">
    <citation type="submission" date="2017-04" db="EMBL/GenBank/DDBJ databases">
        <title>Draft genome sequence of Tuber borchii Vittad., a whitish edible truffle.</title>
        <authorList>
            <consortium name="DOE Joint Genome Institute"/>
            <person name="Murat C."/>
            <person name="Kuo A."/>
            <person name="Barry K.W."/>
            <person name="Clum A."/>
            <person name="Dockter R.B."/>
            <person name="Fauchery L."/>
            <person name="Iotti M."/>
            <person name="Kohler A."/>
            <person name="Labutti K."/>
            <person name="Lindquist E.A."/>
            <person name="Lipzen A."/>
            <person name="Ohm R.A."/>
            <person name="Wang M."/>
            <person name="Grigoriev I.V."/>
            <person name="Zambonelli A."/>
            <person name="Martin F.M."/>
        </authorList>
    </citation>
    <scope>NUCLEOTIDE SEQUENCE [LARGE SCALE GENOMIC DNA]</scope>
    <source>
        <strain evidence="1 2">Tbo3840</strain>
    </source>
</reference>
<evidence type="ECO:0000313" key="2">
    <source>
        <dbReference type="Proteomes" id="UP000244722"/>
    </source>
</evidence>
<keyword evidence="2" id="KW-1185">Reference proteome</keyword>
<dbReference type="AlphaFoldDB" id="A0A2T6ZZ74"/>
<evidence type="ECO:0000313" key="1">
    <source>
        <dbReference type="EMBL" id="PUU80745.1"/>
    </source>
</evidence>
<dbReference type="Proteomes" id="UP000244722">
    <property type="component" value="Unassembled WGS sequence"/>
</dbReference>
<dbReference type="EMBL" id="NESQ01000058">
    <property type="protein sequence ID" value="PUU80745.1"/>
    <property type="molecule type" value="Genomic_DNA"/>
</dbReference>
<comment type="caution">
    <text evidence="1">The sequence shown here is derived from an EMBL/GenBank/DDBJ whole genome shotgun (WGS) entry which is preliminary data.</text>
</comment>